<dbReference type="PANTHER" id="PTHR10838">
    <property type="entry name" value="SYNAPTOGYRIN"/>
    <property type="match status" value="1"/>
</dbReference>
<feature type="non-terminal residue" evidence="10">
    <location>
        <position position="229"/>
    </location>
</feature>
<dbReference type="AlphaFoldDB" id="A0A087UZ13"/>
<evidence type="ECO:0000256" key="4">
    <source>
        <dbReference type="ARBA" id="ARBA00022989"/>
    </source>
</evidence>
<dbReference type="Pfam" id="PF01284">
    <property type="entry name" value="MARVEL"/>
    <property type="match status" value="1"/>
</dbReference>
<gene>
    <name evidence="10" type="ORF">X975_11955</name>
</gene>
<evidence type="ECO:0000256" key="2">
    <source>
        <dbReference type="ARBA" id="ARBA00010252"/>
    </source>
</evidence>
<sequence>MNGGVGGAYGAGKAGSGTDPISILTKPHVILRLLCWVFSIVVFGCIGSEGWMKDKCLYNNDINACNFGTGIGVIAFLGSLALLVTDIMFNNISSIKVRRRAVIADIAFSAAMAFMWFVTFCYLSDSWRKAPYPKHGYGVNNLRGAIAFSFFSIFVWAGCIFFAFTRYRQGADTAFMTSGFEGDASMPGGAPYTSYPDGPEMNEGYQEPPFSSSQKDMAPGGPGFQQPAY</sequence>
<dbReference type="PROSITE" id="PS51225">
    <property type="entry name" value="MARVEL"/>
    <property type="match status" value="1"/>
</dbReference>
<keyword evidence="5 6" id="KW-0472">Membrane</keyword>
<feature type="region of interest" description="Disordered" evidence="7">
    <location>
        <begin position="191"/>
        <end position="229"/>
    </location>
</feature>
<feature type="domain" description="MARVEL" evidence="9">
    <location>
        <begin position="23"/>
        <end position="168"/>
    </location>
</feature>
<keyword evidence="3 6" id="KW-0812">Transmembrane</keyword>
<comment type="similarity">
    <text evidence="2">Belongs to the synaptogyrin family.</text>
</comment>
<feature type="transmembrane region" description="Helical" evidence="8">
    <location>
        <begin position="101"/>
        <end position="125"/>
    </location>
</feature>
<evidence type="ECO:0000256" key="1">
    <source>
        <dbReference type="ARBA" id="ARBA00004141"/>
    </source>
</evidence>
<keyword evidence="4 8" id="KW-1133">Transmembrane helix</keyword>
<dbReference type="EMBL" id="KK122373">
    <property type="protein sequence ID" value="KFM82602.1"/>
    <property type="molecule type" value="Genomic_DNA"/>
</dbReference>
<dbReference type="PANTHER" id="PTHR10838:SF20">
    <property type="entry name" value="SYNAPTOGYRIN"/>
    <property type="match status" value="1"/>
</dbReference>
<evidence type="ECO:0000256" key="3">
    <source>
        <dbReference type="ARBA" id="ARBA00022692"/>
    </source>
</evidence>
<dbReference type="GO" id="GO:0031594">
    <property type="term" value="C:neuromuscular junction"/>
    <property type="evidence" value="ECO:0007669"/>
    <property type="project" value="TreeGrafter"/>
</dbReference>
<feature type="transmembrane region" description="Helical" evidence="8">
    <location>
        <begin position="29"/>
        <end position="51"/>
    </location>
</feature>
<name>A0A087UZ13_STEMI</name>
<evidence type="ECO:0000259" key="9">
    <source>
        <dbReference type="PROSITE" id="PS51225"/>
    </source>
</evidence>
<evidence type="ECO:0000256" key="5">
    <source>
        <dbReference type="ARBA" id="ARBA00023136"/>
    </source>
</evidence>
<keyword evidence="11" id="KW-1185">Reference proteome</keyword>
<organism evidence="10 11">
    <name type="scientific">Stegodyphus mimosarum</name>
    <name type="common">African social velvet spider</name>
    <dbReference type="NCBI Taxonomy" id="407821"/>
    <lineage>
        <taxon>Eukaryota</taxon>
        <taxon>Metazoa</taxon>
        <taxon>Ecdysozoa</taxon>
        <taxon>Arthropoda</taxon>
        <taxon>Chelicerata</taxon>
        <taxon>Arachnida</taxon>
        <taxon>Araneae</taxon>
        <taxon>Araneomorphae</taxon>
        <taxon>Entelegynae</taxon>
        <taxon>Eresoidea</taxon>
        <taxon>Eresidae</taxon>
        <taxon>Stegodyphus</taxon>
    </lineage>
</organism>
<proteinExistence type="inferred from homology"/>
<protein>
    <submittedName>
        <fullName evidence="10">Synaptogyrin-1</fullName>
    </submittedName>
</protein>
<evidence type="ECO:0000256" key="8">
    <source>
        <dbReference type="SAM" id="Phobius"/>
    </source>
</evidence>
<dbReference type="STRING" id="407821.A0A087UZ13"/>
<reference evidence="10 11" key="1">
    <citation type="submission" date="2013-11" db="EMBL/GenBank/DDBJ databases">
        <title>Genome sequencing of Stegodyphus mimosarum.</title>
        <authorList>
            <person name="Bechsgaard J."/>
        </authorList>
    </citation>
    <scope>NUCLEOTIDE SEQUENCE [LARGE SCALE GENOMIC DNA]</scope>
</reference>
<feature type="transmembrane region" description="Helical" evidence="8">
    <location>
        <begin position="71"/>
        <end position="89"/>
    </location>
</feature>
<dbReference type="InterPro" id="IPR008253">
    <property type="entry name" value="Marvel"/>
</dbReference>
<dbReference type="GO" id="GO:0030672">
    <property type="term" value="C:synaptic vesicle membrane"/>
    <property type="evidence" value="ECO:0007669"/>
    <property type="project" value="TreeGrafter"/>
</dbReference>
<evidence type="ECO:0000313" key="10">
    <source>
        <dbReference type="EMBL" id="KFM82602.1"/>
    </source>
</evidence>
<feature type="transmembrane region" description="Helical" evidence="8">
    <location>
        <begin position="145"/>
        <end position="164"/>
    </location>
</feature>
<evidence type="ECO:0000256" key="7">
    <source>
        <dbReference type="SAM" id="MobiDB-lite"/>
    </source>
</evidence>
<dbReference type="Proteomes" id="UP000054359">
    <property type="component" value="Unassembled WGS sequence"/>
</dbReference>
<dbReference type="PIRSF" id="PIRSF011282">
    <property type="entry name" value="Synaptogyrin"/>
    <property type="match status" value="1"/>
</dbReference>
<comment type="subcellular location">
    <subcellularLocation>
        <location evidence="1">Membrane</location>
        <topology evidence="1">Multi-pass membrane protein</topology>
    </subcellularLocation>
</comment>
<evidence type="ECO:0000313" key="11">
    <source>
        <dbReference type="Proteomes" id="UP000054359"/>
    </source>
</evidence>
<accession>A0A087UZ13</accession>
<dbReference type="OrthoDB" id="10041611at2759"/>
<dbReference type="OMA" id="FYLWSQW"/>
<evidence type="ECO:0000256" key="6">
    <source>
        <dbReference type="PROSITE-ProRule" id="PRU00581"/>
    </source>
</evidence>
<dbReference type="InterPro" id="IPR016579">
    <property type="entry name" value="Synaptogyrin"/>
</dbReference>